<dbReference type="Proteomes" id="UP000035932">
    <property type="component" value="Unassembled WGS sequence"/>
</dbReference>
<dbReference type="SUPFAM" id="SSF55729">
    <property type="entry name" value="Acyl-CoA N-acyltransferases (Nat)"/>
    <property type="match status" value="1"/>
</dbReference>
<keyword evidence="2" id="KW-1185">Reference proteome</keyword>
<evidence type="ECO:0000313" key="2">
    <source>
        <dbReference type="Proteomes" id="UP000035932"/>
    </source>
</evidence>
<comment type="caution">
    <text evidence="1">The sequence shown here is derived from an EMBL/GenBank/DDBJ whole genome shotgun (WGS) entry which is preliminary data.</text>
</comment>
<evidence type="ECO:0000313" key="1">
    <source>
        <dbReference type="EMBL" id="KMO96017.1"/>
    </source>
</evidence>
<dbReference type="STRING" id="66430.ACS04_20175"/>
<dbReference type="InterPro" id="IPR016181">
    <property type="entry name" value="Acyl_CoA_acyltransferase"/>
</dbReference>
<proteinExistence type="predicted"/>
<reference evidence="1 2" key="1">
    <citation type="submission" date="2015-06" db="EMBL/GenBank/DDBJ databases">
        <title>Recapitulation of the evolution of biosynthetic gene clusters reveals hidden chemical diversity on bacterial genomes.</title>
        <authorList>
            <person name="Cruz-Morales P."/>
            <person name="Martinez-Guerrero C."/>
            <person name="Morales-Escalante M.A."/>
            <person name="Yanez-Guerra L.A."/>
            <person name="Kopp J.F."/>
            <person name="Feldmann J."/>
            <person name="Ramos-Aboites H.E."/>
            <person name="Barona-Gomez F."/>
        </authorList>
    </citation>
    <scope>NUCLEOTIDE SEQUENCE [LARGE SCALE GENOMIC DNA]</scope>
    <source>
        <strain evidence="1 2">ATCC 31245</strain>
    </source>
</reference>
<protein>
    <recommendedName>
        <fullName evidence="3">N-acetyltransferase domain-containing protein</fullName>
    </recommendedName>
</protein>
<dbReference type="AlphaFoldDB" id="A0A0J6XP48"/>
<name>A0A0J6XP48_9ACTN</name>
<organism evidence="1 2">
    <name type="scientific">Streptomyces roseus</name>
    <dbReference type="NCBI Taxonomy" id="66430"/>
    <lineage>
        <taxon>Bacteria</taxon>
        <taxon>Bacillati</taxon>
        <taxon>Actinomycetota</taxon>
        <taxon>Actinomycetes</taxon>
        <taxon>Kitasatosporales</taxon>
        <taxon>Streptomycetaceae</taxon>
        <taxon>Streptomyces</taxon>
    </lineage>
</organism>
<dbReference type="PATRIC" id="fig|66430.4.peg.6863"/>
<gene>
    <name evidence="1" type="ORF">ACS04_20175</name>
</gene>
<sequence>MYSMLLLTPSDWDPLADLVHRRTNHEKRIRNAATDGSSLLRLAADPQPDIQLIGMWEDDQLVGAFALAEGPDAAGWTADERAEPSWMVRQAFTDPDHARLGRLATLWIGDYAARQNTSPLWIRCAVPEPKVAWYLERECGWTLVRKARDRVGYLNSLLQRAPERIEHFDLLVTTGADLTIDPVLRRALLTSAHVDPKD</sequence>
<evidence type="ECO:0008006" key="3">
    <source>
        <dbReference type="Google" id="ProtNLM"/>
    </source>
</evidence>
<dbReference type="EMBL" id="LFML01000079">
    <property type="protein sequence ID" value="KMO96017.1"/>
    <property type="molecule type" value="Genomic_DNA"/>
</dbReference>
<accession>A0A0J6XP48</accession>